<dbReference type="NCBIfam" id="NF004064">
    <property type="entry name" value="PRK05578.1"/>
    <property type="match status" value="1"/>
</dbReference>
<evidence type="ECO:0000256" key="2">
    <source>
        <dbReference type="ARBA" id="ARBA00003949"/>
    </source>
</evidence>
<dbReference type="NCBIfam" id="TIGR01354">
    <property type="entry name" value="cyt_deam_tetra"/>
    <property type="match status" value="1"/>
</dbReference>
<evidence type="ECO:0000256" key="3">
    <source>
        <dbReference type="ARBA" id="ARBA00006576"/>
    </source>
</evidence>
<feature type="domain" description="CMP/dCMP-type deaminase" evidence="13">
    <location>
        <begin position="15"/>
        <end position="139"/>
    </location>
</feature>
<comment type="catalytic activity">
    <reaction evidence="11 12">
        <text>cytidine + H2O + H(+) = uridine + NH4(+)</text>
        <dbReference type="Rhea" id="RHEA:16069"/>
        <dbReference type="ChEBI" id="CHEBI:15377"/>
        <dbReference type="ChEBI" id="CHEBI:15378"/>
        <dbReference type="ChEBI" id="CHEBI:16704"/>
        <dbReference type="ChEBI" id="CHEBI:17562"/>
        <dbReference type="ChEBI" id="CHEBI:28938"/>
        <dbReference type="EC" id="3.5.4.5"/>
    </reaction>
</comment>
<dbReference type="PANTHER" id="PTHR11644:SF2">
    <property type="entry name" value="CYTIDINE DEAMINASE"/>
    <property type="match status" value="1"/>
</dbReference>
<evidence type="ECO:0000256" key="10">
    <source>
        <dbReference type="ARBA" id="ARBA00049252"/>
    </source>
</evidence>
<comment type="caution">
    <text evidence="14">The sequence shown here is derived from an EMBL/GenBank/DDBJ whole genome shotgun (WGS) entry which is preliminary data.</text>
</comment>
<dbReference type="InterPro" id="IPR016193">
    <property type="entry name" value="Cytidine_deaminase-like"/>
</dbReference>
<dbReference type="RefSeq" id="WP_353566753.1">
    <property type="nucleotide sequence ID" value="NZ_BAABRI010000009.1"/>
</dbReference>
<evidence type="ECO:0000313" key="14">
    <source>
        <dbReference type="EMBL" id="GAA5482616.1"/>
    </source>
</evidence>
<reference evidence="14 15" key="1">
    <citation type="submission" date="2024-02" db="EMBL/GenBank/DDBJ databases">
        <title>Haloferula sargassicola NBRC 104335.</title>
        <authorList>
            <person name="Ichikawa N."/>
            <person name="Katano-Makiyama Y."/>
            <person name="Hidaka K."/>
        </authorList>
    </citation>
    <scope>NUCLEOTIDE SEQUENCE [LARGE SCALE GENOMIC DNA]</scope>
    <source>
        <strain evidence="14 15">NBRC 104335</strain>
    </source>
</reference>
<name>A0ABP9UPK0_9BACT</name>
<evidence type="ECO:0000259" key="13">
    <source>
        <dbReference type="PROSITE" id="PS51747"/>
    </source>
</evidence>
<evidence type="ECO:0000256" key="7">
    <source>
        <dbReference type="ARBA" id="ARBA00022801"/>
    </source>
</evidence>
<dbReference type="InterPro" id="IPR016192">
    <property type="entry name" value="APOBEC/CMP_deaminase_Zn-bd"/>
</dbReference>
<protein>
    <recommendedName>
        <fullName evidence="5 12">Cytidine deaminase</fullName>
        <ecNumber evidence="4 12">3.5.4.5</ecNumber>
    </recommendedName>
    <alternativeName>
        <fullName evidence="9 12">Cytidine aminohydrolase</fullName>
    </alternativeName>
</protein>
<dbReference type="InterPro" id="IPR050202">
    <property type="entry name" value="Cyt/Deoxycyt_deaminase"/>
</dbReference>
<dbReference type="PROSITE" id="PS00903">
    <property type="entry name" value="CYT_DCMP_DEAMINASES_1"/>
    <property type="match status" value="1"/>
</dbReference>
<keyword evidence="7 12" id="KW-0378">Hydrolase</keyword>
<dbReference type="EMBL" id="BAABRI010000009">
    <property type="protein sequence ID" value="GAA5482616.1"/>
    <property type="molecule type" value="Genomic_DNA"/>
</dbReference>
<accession>A0ABP9UPK0</accession>
<keyword evidence="8 12" id="KW-0862">Zinc</keyword>
<dbReference type="PANTHER" id="PTHR11644">
    <property type="entry name" value="CYTIDINE DEAMINASE"/>
    <property type="match status" value="1"/>
</dbReference>
<comment type="function">
    <text evidence="2 12">This enzyme scavenges exogenous and endogenous cytidine and 2'-deoxycytidine for UMP synthesis.</text>
</comment>
<comment type="cofactor">
    <cofactor evidence="1 12">
        <name>Zn(2+)</name>
        <dbReference type="ChEBI" id="CHEBI:29105"/>
    </cofactor>
</comment>
<dbReference type="EC" id="3.5.4.5" evidence="4 12"/>
<dbReference type="Pfam" id="PF00383">
    <property type="entry name" value="dCMP_cyt_deam_1"/>
    <property type="match status" value="1"/>
</dbReference>
<dbReference type="SUPFAM" id="SSF53927">
    <property type="entry name" value="Cytidine deaminase-like"/>
    <property type="match status" value="1"/>
</dbReference>
<evidence type="ECO:0000256" key="12">
    <source>
        <dbReference type="RuleBase" id="RU364006"/>
    </source>
</evidence>
<gene>
    <name evidence="14" type="primary">cdd</name>
    <name evidence="14" type="ORF">Hsar01_01839</name>
</gene>
<evidence type="ECO:0000256" key="6">
    <source>
        <dbReference type="ARBA" id="ARBA00022723"/>
    </source>
</evidence>
<dbReference type="InterPro" id="IPR006262">
    <property type="entry name" value="Cyt_deam_tetra"/>
</dbReference>
<evidence type="ECO:0000256" key="4">
    <source>
        <dbReference type="ARBA" id="ARBA00012783"/>
    </source>
</evidence>
<evidence type="ECO:0000256" key="8">
    <source>
        <dbReference type="ARBA" id="ARBA00022833"/>
    </source>
</evidence>
<sequence length="143" mass="15602">MIAGAREFRHSKIMSEVDAWIRMAWEAREAAYAPYSKFKVGAVVVGEGGEVFRGCNVENLSYGLTQCAERVAIGAGVVAGERVFRCVVVVAETAVPISPCGACRQVLAEFGDPEVWLVNRETSVRFRLSELLPRARSGILDLP</sequence>
<dbReference type="Proteomes" id="UP001476282">
    <property type="component" value="Unassembled WGS sequence"/>
</dbReference>
<evidence type="ECO:0000256" key="9">
    <source>
        <dbReference type="ARBA" id="ARBA00032005"/>
    </source>
</evidence>
<comment type="similarity">
    <text evidence="3 12">Belongs to the cytidine and deoxycytidylate deaminase family.</text>
</comment>
<comment type="catalytic activity">
    <reaction evidence="10 12">
        <text>2'-deoxycytidine + H2O + H(+) = 2'-deoxyuridine + NH4(+)</text>
        <dbReference type="Rhea" id="RHEA:13433"/>
        <dbReference type="ChEBI" id="CHEBI:15377"/>
        <dbReference type="ChEBI" id="CHEBI:15378"/>
        <dbReference type="ChEBI" id="CHEBI:15698"/>
        <dbReference type="ChEBI" id="CHEBI:16450"/>
        <dbReference type="ChEBI" id="CHEBI:28938"/>
        <dbReference type="EC" id="3.5.4.5"/>
    </reaction>
</comment>
<evidence type="ECO:0000256" key="1">
    <source>
        <dbReference type="ARBA" id="ARBA00001947"/>
    </source>
</evidence>
<proteinExistence type="inferred from homology"/>
<evidence type="ECO:0000256" key="5">
    <source>
        <dbReference type="ARBA" id="ARBA00018266"/>
    </source>
</evidence>
<keyword evidence="6 12" id="KW-0479">Metal-binding</keyword>
<evidence type="ECO:0000313" key="15">
    <source>
        <dbReference type="Proteomes" id="UP001476282"/>
    </source>
</evidence>
<evidence type="ECO:0000256" key="11">
    <source>
        <dbReference type="ARBA" id="ARBA00049558"/>
    </source>
</evidence>
<dbReference type="InterPro" id="IPR002125">
    <property type="entry name" value="CMP_dCMP_dom"/>
</dbReference>
<dbReference type="PROSITE" id="PS51747">
    <property type="entry name" value="CYT_DCMP_DEAMINASES_2"/>
    <property type="match status" value="1"/>
</dbReference>
<keyword evidence="15" id="KW-1185">Reference proteome</keyword>
<organism evidence="14 15">
    <name type="scientific">Haloferula sargassicola</name>
    <dbReference type="NCBI Taxonomy" id="490096"/>
    <lineage>
        <taxon>Bacteria</taxon>
        <taxon>Pseudomonadati</taxon>
        <taxon>Verrucomicrobiota</taxon>
        <taxon>Verrucomicrobiia</taxon>
        <taxon>Verrucomicrobiales</taxon>
        <taxon>Verrucomicrobiaceae</taxon>
        <taxon>Haloferula</taxon>
    </lineage>
</organism>
<dbReference type="CDD" id="cd01283">
    <property type="entry name" value="cytidine_deaminase"/>
    <property type="match status" value="1"/>
</dbReference>
<dbReference type="Gene3D" id="3.40.140.10">
    <property type="entry name" value="Cytidine Deaminase, domain 2"/>
    <property type="match status" value="1"/>
</dbReference>